<dbReference type="InterPro" id="IPR016024">
    <property type="entry name" value="ARM-type_fold"/>
</dbReference>
<dbReference type="PANTHER" id="PTHR19316">
    <property type="entry name" value="PROTEIN FOLDING REGULATOR"/>
    <property type="match status" value="1"/>
</dbReference>
<evidence type="ECO:0000259" key="1">
    <source>
        <dbReference type="Pfam" id="PF08609"/>
    </source>
</evidence>
<dbReference type="Gene3D" id="1.25.10.10">
    <property type="entry name" value="Leucine-rich Repeat Variant"/>
    <property type="match status" value="1"/>
</dbReference>
<reference evidence="2 3" key="1">
    <citation type="journal article" date="2013" name="Proc. Natl. Acad. Sci. U.S.A.">
        <title>Fine-scale variation in meiotic recombination in Mimulus inferred from population shotgun sequencing.</title>
        <authorList>
            <person name="Hellsten U."/>
            <person name="Wright K.M."/>
            <person name="Jenkins J."/>
            <person name="Shu S."/>
            <person name="Yuan Y."/>
            <person name="Wessler S.R."/>
            <person name="Schmutz J."/>
            <person name="Willis J.H."/>
            <person name="Rokhsar D.S."/>
        </authorList>
    </citation>
    <scope>NUCLEOTIDE SEQUENCE [LARGE SCALE GENOMIC DNA]</scope>
    <source>
        <strain evidence="3">cv. DUN x IM62</strain>
    </source>
</reference>
<name>A0A022QQ25_ERYGU</name>
<feature type="non-terminal residue" evidence="2">
    <location>
        <position position="153"/>
    </location>
</feature>
<gene>
    <name evidence="2" type="ORF">MIMGU_mgv1a023249mg</name>
</gene>
<dbReference type="eggNOG" id="KOG2160">
    <property type="taxonomic scope" value="Eukaryota"/>
</dbReference>
<dbReference type="InterPro" id="IPR011989">
    <property type="entry name" value="ARM-like"/>
</dbReference>
<evidence type="ECO:0000313" key="3">
    <source>
        <dbReference type="Proteomes" id="UP000030748"/>
    </source>
</evidence>
<protein>
    <recommendedName>
        <fullName evidence="1">Nucleotide exchange factor Fes1 domain-containing protein</fullName>
    </recommendedName>
</protein>
<dbReference type="GO" id="GO:0000774">
    <property type="term" value="F:adenyl-nucleotide exchange factor activity"/>
    <property type="evidence" value="ECO:0000318"/>
    <property type="project" value="GO_Central"/>
</dbReference>
<sequence>MMIPIWTADGMLQWAIGHSDPAKLKETTLNVQRLSPEELKQRQMEIKELEKLQMPSDAKLMIVAINDLNNLSLSLEDRRRALQELLVLVEPIENANDLHKLGGLTAVIRELNNPNAEIRIISAWILGKASQNNPFVMKLERIHNIGSIPFLRN</sequence>
<dbReference type="GO" id="GO:0005783">
    <property type="term" value="C:endoplasmic reticulum"/>
    <property type="evidence" value="ECO:0000318"/>
    <property type="project" value="GO_Central"/>
</dbReference>
<keyword evidence="3" id="KW-1185">Reference proteome</keyword>
<dbReference type="EMBL" id="KI631361">
    <property type="protein sequence ID" value="EYU28585.1"/>
    <property type="molecule type" value="Genomic_DNA"/>
</dbReference>
<dbReference type="SUPFAM" id="SSF48371">
    <property type="entry name" value="ARM repeat"/>
    <property type="match status" value="1"/>
</dbReference>
<dbReference type="InterPro" id="IPR050693">
    <property type="entry name" value="Hsp70_NEF-Inhibitors"/>
</dbReference>
<evidence type="ECO:0000313" key="2">
    <source>
        <dbReference type="EMBL" id="EYU28585.1"/>
    </source>
</evidence>
<dbReference type="Proteomes" id="UP000030748">
    <property type="component" value="Unassembled WGS sequence"/>
</dbReference>
<dbReference type="AlphaFoldDB" id="A0A022QQ25"/>
<proteinExistence type="predicted"/>
<feature type="domain" description="Nucleotide exchange factor Fes1" evidence="1">
    <location>
        <begin position="9"/>
        <end position="98"/>
    </location>
</feature>
<accession>A0A022QQ25</accession>
<dbReference type="Pfam" id="PF08609">
    <property type="entry name" value="Fes1"/>
    <property type="match status" value="1"/>
</dbReference>
<organism evidence="2 3">
    <name type="scientific">Erythranthe guttata</name>
    <name type="common">Yellow monkey flower</name>
    <name type="synonym">Mimulus guttatus</name>
    <dbReference type="NCBI Taxonomy" id="4155"/>
    <lineage>
        <taxon>Eukaryota</taxon>
        <taxon>Viridiplantae</taxon>
        <taxon>Streptophyta</taxon>
        <taxon>Embryophyta</taxon>
        <taxon>Tracheophyta</taxon>
        <taxon>Spermatophyta</taxon>
        <taxon>Magnoliopsida</taxon>
        <taxon>eudicotyledons</taxon>
        <taxon>Gunneridae</taxon>
        <taxon>Pentapetalae</taxon>
        <taxon>asterids</taxon>
        <taxon>lamiids</taxon>
        <taxon>Lamiales</taxon>
        <taxon>Phrymaceae</taxon>
        <taxon>Erythranthe</taxon>
    </lineage>
</organism>
<dbReference type="InterPro" id="IPR013918">
    <property type="entry name" value="Nucleotide_exch_fac_Fes1"/>
</dbReference>
<dbReference type="STRING" id="4155.A0A022QQ25"/>
<dbReference type="PANTHER" id="PTHR19316:SF32">
    <property type="entry name" value="ARM REPEAT SUPERFAMILY PROTEIN"/>
    <property type="match status" value="1"/>
</dbReference>